<dbReference type="GO" id="GO:0008610">
    <property type="term" value="P:lipid biosynthetic process"/>
    <property type="evidence" value="ECO:0007669"/>
    <property type="project" value="InterPro"/>
</dbReference>
<evidence type="ECO:0000256" key="5">
    <source>
        <dbReference type="SAM" id="Phobius"/>
    </source>
</evidence>
<dbReference type="GO" id="GO:0016020">
    <property type="term" value="C:membrane"/>
    <property type="evidence" value="ECO:0007669"/>
    <property type="project" value="UniProtKB-SubCell"/>
</dbReference>
<comment type="caution">
    <text evidence="7">The sequence shown here is derived from an EMBL/GenBank/DDBJ whole genome shotgun (WGS) entry which is preliminary data.</text>
</comment>
<protein>
    <recommendedName>
        <fullName evidence="6">Fatty acid hydroxylase domain-containing protein</fullName>
    </recommendedName>
</protein>
<feature type="transmembrane region" description="Helical" evidence="5">
    <location>
        <begin position="90"/>
        <end position="114"/>
    </location>
</feature>
<keyword evidence="8" id="KW-1185">Reference proteome</keyword>
<feature type="domain" description="Fatty acid hydroxylase" evidence="6">
    <location>
        <begin position="183"/>
        <end position="316"/>
    </location>
</feature>
<dbReference type="GO" id="GO:0016491">
    <property type="term" value="F:oxidoreductase activity"/>
    <property type="evidence" value="ECO:0007669"/>
    <property type="project" value="InterPro"/>
</dbReference>
<keyword evidence="2 5" id="KW-0812">Transmembrane</keyword>
<dbReference type="Proteomes" id="UP000824219">
    <property type="component" value="Linkage Group LG18"/>
</dbReference>
<dbReference type="AlphaFoldDB" id="A0A9D3SIR8"/>
<proteinExistence type="predicted"/>
<accession>A0A9D3SIR8</accession>
<reference evidence="7 8" key="1">
    <citation type="submission" date="2021-06" db="EMBL/GenBank/DDBJ databases">
        <title>Chromosome-level genome assembly of the red-tail catfish (Hemibagrus wyckioides).</title>
        <authorList>
            <person name="Shao F."/>
        </authorList>
    </citation>
    <scope>NUCLEOTIDE SEQUENCE [LARGE SCALE GENOMIC DNA]</scope>
    <source>
        <strain evidence="7">EC202008001</strain>
        <tissue evidence="7">Blood</tissue>
    </source>
</reference>
<evidence type="ECO:0000256" key="4">
    <source>
        <dbReference type="ARBA" id="ARBA00023136"/>
    </source>
</evidence>
<evidence type="ECO:0000313" key="7">
    <source>
        <dbReference type="EMBL" id="KAG7320958.1"/>
    </source>
</evidence>
<evidence type="ECO:0000313" key="8">
    <source>
        <dbReference type="Proteomes" id="UP000824219"/>
    </source>
</evidence>
<evidence type="ECO:0000259" key="6">
    <source>
        <dbReference type="Pfam" id="PF04116"/>
    </source>
</evidence>
<feature type="transmembrane region" description="Helical" evidence="5">
    <location>
        <begin position="135"/>
        <end position="161"/>
    </location>
</feature>
<dbReference type="Pfam" id="PF04116">
    <property type="entry name" value="FA_hydroxylase"/>
    <property type="match status" value="1"/>
</dbReference>
<dbReference type="EMBL" id="JAHKSW010000018">
    <property type="protein sequence ID" value="KAG7320958.1"/>
    <property type="molecule type" value="Genomic_DNA"/>
</dbReference>
<sequence>MVRSLLECARVVDVQEQHHLDWSWHGHNPGCGFVSISLEEHRMSVERLSRSLWGAWDGANATWPLPEQALLQPFWDYLRQSHASTLRSPLFPVLLSVSTYLVLVLLYTTLDLLAPTWPSIRRYQLHPERTVTWSNVGNTLALTTYNHLLYIFPAAVAQWLWRPPVPLPHHAPSLTSFLLGIAGCTVLFDFQYFVWHLLHHRIAWLYATFHAVHHQYRQTFSLVTQYLSAWELISVGLWTTVDPLLLNCHCLTTWAFMVFNVWVSAEDHCGYDFPWAMHRLVPFGLWGGAPRHDVHHTQPGTNFAPFFTHWDWLAGTASAPVKFCNNNDHNSLKENGLGSDKGD</sequence>
<dbReference type="PANTHER" id="PTHR11863">
    <property type="entry name" value="STEROL DESATURASE"/>
    <property type="match status" value="1"/>
</dbReference>
<dbReference type="InterPro" id="IPR050307">
    <property type="entry name" value="Sterol_Desaturase_Related"/>
</dbReference>
<organism evidence="7 8">
    <name type="scientific">Hemibagrus wyckioides</name>
    <dbReference type="NCBI Taxonomy" id="337641"/>
    <lineage>
        <taxon>Eukaryota</taxon>
        <taxon>Metazoa</taxon>
        <taxon>Chordata</taxon>
        <taxon>Craniata</taxon>
        <taxon>Vertebrata</taxon>
        <taxon>Euteleostomi</taxon>
        <taxon>Actinopterygii</taxon>
        <taxon>Neopterygii</taxon>
        <taxon>Teleostei</taxon>
        <taxon>Ostariophysi</taxon>
        <taxon>Siluriformes</taxon>
        <taxon>Bagridae</taxon>
        <taxon>Hemibagrus</taxon>
    </lineage>
</organism>
<evidence type="ECO:0000256" key="3">
    <source>
        <dbReference type="ARBA" id="ARBA00022989"/>
    </source>
</evidence>
<comment type="subcellular location">
    <subcellularLocation>
        <location evidence="1">Membrane</location>
    </subcellularLocation>
</comment>
<gene>
    <name evidence="7" type="ORF">KOW79_015373</name>
</gene>
<keyword evidence="4 5" id="KW-0472">Membrane</keyword>
<name>A0A9D3SIR8_9TELE</name>
<dbReference type="OrthoDB" id="1658724at2759"/>
<dbReference type="InterPro" id="IPR006694">
    <property type="entry name" value="Fatty_acid_hydroxylase"/>
</dbReference>
<feature type="transmembrane region" description="Helical" evidence="5">
    <location>
        <begin position="173"/>
        <end position="195"/>
    </location>
</feature>
<evidence type="ECO:0000256" key="2">
    <source>
        <dbReference type="ARBA" id="ARBA00022692"/>
    </source>
</evidence>
<keyword evidence="3 5" id="KW-1133">Transmembrane helix</keyword>
<dbReference type="GO" id="GO:0005506">
    <property type="term" value="F:iron ion binding"/>
    <property type="evidence" value="ECO:0007669"/>
    <property type="project" value="InterPro"/>
</dbReference>
<evidence type="ECO:0000256" key="1">
    <source>
        <dbReference type="ARBA" id="ARBA00004370"/>
    </source>
</evidence>